<evidence type="ECO:0000256" key="3">
    <source>
        <dbReference type="ARBA" id="ARBA00022723"/>
    </source>
</evidence>
<dbReference type="SMART" id="SM00270">
    <property type="entry name" value="ChtBD1"/>
    <property type="match status" value="1"/>
</dbReference>
<dbReference type="CDD" id="cd10951">
    <property type="entry name" value="CE4_ClCDA_like"/>
    <property type="match status" value="1"/>
</dbReference>
<dbReference type="AlphaFoldDB" id="A0A0A2VEY4"/>
<dbReference type="SUPFAM" id="SSF88713">
    <property type="entry name" value="Glycoside hydrolase/deacetylase"/>
    <property type="match status" value="1"/>
</dbReference>
<dbReference type="InterPro" id="IPR001002">
    <property type="entry name" value="Chitin-bd_1"/>
</dbReference>
<dbReference type="PANTHER" id="PTHR46471:SF2">
    <property type="entry name" value="CHITIN DEACETYLASE-RELATED"/>
    <property type="match status" value="1"/>
</dbReference>
<dbReference type="GO" id="GO:0046872">
    <property type="term" value="F:metal ion binding"/>
    <property type="evidence" value="ECO:0007669"/>
    <property type="project" value="UniProtKB-KW"/>
</dbReference>
<dbReference type="Gene3D" id="3.30.60.10">
    <property type="entry name" value="Endochitinase-like"/>
    <property type="match status" value="1"/>
</dbReference>
<keyword evidence="8" id="KW-1015">Disulfide bond</keyword>
<dbReference type="GO" id="GO:0005975">
    <property type="term" value="P:carbohydrate metabolic process"/>
    <property type="evidence" value="ECO:0007669"/>
    <property type="project" value="InterPro"/>
</dbReference>
<keyword evidence="5" id="KW-0378">Hydrolase</keyword>
<evidence type="ECO:0000256" key="6">
    <source>
        <dbReference type="ARBA" id="ARBA00023277"/>
    </source>
</evidence>
<comment type="cofactor">
    <cofactor evidence="1">
        <name>Co(2+)</name>
        <dbReference type="ChEBI" id="CHEBI:48828"/>
    </cofactor>
</comment>
<evidence type="ECO:0000256" key="4">
    <source>
        <dbReference type="ARBA" id="ARBA00022729"/>
    </source>
</evidence>
<dbReference type="HOGENOM" id="CLU_021264_11_0_1"/>
<evidence type="ECO:0000256" key="5">
    <source>
        <dbReference type="ARBA" id="ARBA00022801"/>
    </source>
</evidence>
<evidence type="ECO:0000256" key="8">
    <source>
        <dbReference type="PROSITE-ProRule" id="PRU00261"/>
    </source>
</evidence>
<comment type="caution">
    <text evidence="8">Lacks conserved residue(s) required for the propagation of feature annotation.</text>
</comment>
<feature type="domain" description="NodB homology" evidence="11">
    <location>
        <begin position="112"/>
        <end position="314"/>
    </location>
</feature>
<dbReference type="OrthoDB" id="407355at2759"/>
<keyword evidence="2 8" id="KW-0147">Chitin-binding</keyword>
<dbReference type="GO" id="GO:0008061">
    <property type="term" value="F:chitin binding"/>
    <property type="evidence" value="ECO:0007669"/>
    <property type="project" value="UniProtKB-UniRule"/>
</dbReference>
<gene>
    <name evidence="12" type="ORF">BBAD15_g8239</name>
</gene>
<feature type="disulfide bond" evidence="8">
    <location>
        <begin position="45"/>
        <end position="57"/>
    </location>
</feature>
<dbReference type="GO" id="GO:0016810">
    <property type="term" value="F:hydrolase activity, acting on carbon-nitrogen (but not peptide) bonds"/>
    <property type="evidence" value="ECO:0007669"/>
    <property type="project" value="InterPro"/>
</dbReference>
<dbReference type="SUPFAM" id="SSF57016">
    <property type="entry name" value="Plant lectins/antimicrobial peptides"/>
    <property type="match status" value="1"/>
</dbReference>
<keyword evidence="4 9" id="KW-0732">Signal</keyword>
<dbReference type="Gene3D" id="3.20.20.370">
    <property type="entry name" value="Glycoside hydrolase/deacetylase"/>
    <property type="match status" value="1"/>
</dbReference>
<evidence type="ECO:0000313" key="13">
    <source>
        <dbReference type="Proteomes" id="UP000030106"/>
    </source>
</evidence>
<organism evidence="12 13">
    <name type="scientific">Beauveria bassiana D1-5</name>
    <dbReference type="NCBI Taxonomy" id="1245745"/>
    <lineage>
        <taxon>Eukaryota</taxon>
        <taxon>Fungi</taxon>
        <taxon>Dikarya</taxon>
        <taxon>Ascomycota</taxon>
        <taxon>Pezizomycotina</taxon>
        <taxon>Sordariomycetes</taxon>
        <taxon>Hypocreomycetidae</taxon>
        <taxon>Hypocreales</taxon>
        <taxon>Cordycipitaceae</taxon>
        <taxon>Beauveria</taxon>
    </lineage>
</organism>
<name>A0A0A2VEY4_BEABA</name>
<protein>
    <submittedName>
        <fullName evidence="12">Uncharacterized protein yjeA</fullName>
    </submittedName>
</protein>
<dbReference type="PANTHER" id="PTHR46471">
    <property type="entry name" value="CHITIN DEACETYLASE"/>
    <property type="match status" value="1"/>
</dbReference>
<evidence type="ECO:0000313" key="12">
    <source>
        <dbReference type="EMBL" id="KGQ06441.1"/>
    </source>
</evidence>
<keyword evidence="7" id="KW-0170">Cobalt</keyword>
<dbReference type="STRING" id="1245745.A0A0A2VEY4"/>
<evidence type="ECO:0000256" key="1">
    <source>
        <dbReference type="ARBA" id="ARBA00001941"/>
    </source>
</evidence>
<dbReference type="EMBL" id="ANFO01000813">
    <property type="protein sequence ID" value="KGQ06441.1"/>
    <property type="molecule type" value="Genomic_DNA"/>
</dbReference>
<feature type="chain" id="PRO_5002006827" evidence="9">
    <location>
        <begin position="18"/>
        <end position="331"/>
    </location>
</feature>
<proteinExistence type="predicted"/>
<sequence length="331" mass="37298">MYSQLLSLLQLATIAAAHPKTSVDDGTSRLQSRDGRCGPEFGTVCDENECCSSAGWCGVGHLYCSAPDCQINYGPRCDANVRPKGPATEQVPRPQIGNIPYGQAIYHCERYGDIALTFDDGPYIYTEDLLNLLKASIRASHRYDAKATFFVTGNNLGKGAINDPAHSWGGLIKRMVASGHQIASHTWSHQKLTTLSESQFRKQMYFLEVALADLLGYFPTYMRPPYSASNDQTDGWLGELGYHVTYFNLDTEGYLNNSPNEVQKCKDIWDKNVEGRNPQNTKWLQIEHDTIYQTVYNLTEYALKSLFRNGFRSVTVGECLGDPRENWYRWV</sequence>
<keyword evidence="3" id="KW-0479">Metal-binding</keyword>
<feature type="disulfide bond" evidence="8">
    <location>
        <begin position="50"/>
        <end position="64"/>
    </location>
</feature>
<dbReference type="PROSITE" id="PS00026">
    <property type="entry name" value="CHIT_BIND_I_1"/>
    <property type="match status" value="1"/>
</dbReference>
<feature type="domain" description="Chitin-binding type-1" evidence="10">
    <location>
        <begin position="34"/>
        <end position="79"/>
    </location>
</feature>
<dbReference type="Proteomes" id="UP000030106">
    <property type="component" value="Unassembled WGS sequence"/>
</dbReference>
<comment type="caution">
    <text evidence="12">The sequence shown here is derived from an EMBL/GenBank/DDBJ whole genome shotgun (WGS) entry which is preliminary data.</text>
</comment>
<dbReference type="Pfam" id="PF01522">
    <property type="entry name" value="Polysacc_deac_1"/>
    <property type="match status" value="1"/>
</dbReference>
<accession>A0A0A2VEY4</accession>
<dbReference type="InterPro" id="IPR018371">
    <property type="entry name" value="Chitin-binding_1_CS"/>
</dbReference>
<dbReference type="InterPro" id="IPR011330">
    <property type="entry name" value="Glyco_hydro/deAcase_b/a-brl"/>
</dbReference>
<reference evidence="12 13" key="1">
    <citation type="submission" date="2012-10" db="EMBL/GenBank/DDBJ databases">
        <title>Genome sequencing and analysis of entomopathogenic fungi Beauveria bassiana D1-5.</title>
        <authorList>
            <person name="Li Q."/>
            <person name="Wang L."/>
            <person name="Zhang Z."/>
            <person name="Wang Q."/>
            <person name="Ren J."/>
            <person name="Wang M."/>
            <person name="Xu W."/>
            <person name="Wang J."/>
            <person name="Lu Y."/>
            <person name="Du Q."/>
            <person name="Sun Z."/>
        </authorList>
    </citation>
    <scope>NUCLEOTIDE SEQUENCE [LARGE SCALE GENOMIC DNA]</scope>
    <source>
        <strain evidence="12 13">D1-5</strain>
    </source>
</reference>
<dbReference type="Pfam" id="PF00187">
    <property type="entry name" value="Chitin_bind_1"/>
    <property type="match status" value="1"/>
</dbReference>
<evidence type="ECO:0000256" key="2">
    <source>
        <dbReference type="ARBA" id="ARBA00022669"/>
    </source>
</evidence>
<dbReference type="InterPro" id="IPR036861">
    <property type="entry name" value="Endochitinase-like_sf"/>
</dbReference>
<feature type="signal peptide" evidence="9">
    <location>
        <begin position="1"/>
        <end position="17"/>
    </location>
</feature>
<dbReference type="CDD" id="cd00035">
    <property type="entry name" value="ChtBD1"/>
    <property type="match status" value="1"/>
</dbReference>
<evidence type="ECO:0000256" key="9">
    <source>
        <dbReference type="SAM" id="SignalP"/>
    </source>
</evidence>
<evidence type="ECO:0000259" key="10">
    <source>
        <dbReference type="PROSITE" id="PS50941"/>
    </source>
</evidence>
<evidence type="ECO:0000259" key="11">
    <source>
        <dbReference type="PROSITE" id="PS51677"/>
    </source>
</evidence>
<dbReference type="PROSITE" id="PS50941">
    <property type="entry name" value="CHIT_BIND_I_2"/>
    <property type="match status" value="1"/>
</dbReference>
<evidence type="ECO:0000256" key="7">
    <source>
        <dbReference type="ARBA" id="ARBA00023285"/>
    </source>
</evidence>
<dbReference type="PROSITE" id="PS51677">
    <property type="entry name" value="NODB"/>
    <property type="match status" value="1"/>
</dbReference>
<dbReference type="InterPro" id="IPR002509">
    <property type="entry name" value="NODB_dom"/>
</dbReference>
<keyword evidence="6" id="KW-0119">Carbohydrate metabolism</keyword>